<dbReference type="InterPro" id="IPR050122">
    <property type="entry name" value="RTK"/>
</dbReference>
<evidence type="ECO:0000256" key="4">
    <source>
        <dbReference type="ARBA" id="ARBA00023136"/>
    </source>
</evidence>
<dbReference type="InterPro" id="IPR011009">
    <property type="entry name" value="Kinase-like_dom_sf"/>
</dbReference>
<feature type="transmembrane region" description="Helical" evidence="5">
    <location>
        <begin position="115"/>
        <end position="135"/>
    </location>
</feature>
<feature type="domain" description="Protein kinase" evidence="6">
    <location>
        <begin position="313"/>
        <end position="592"/>
    </location>
</feature>
<dbReference type="RefSeq" id="XP_014662088.1">
    <property type="nucleotide sequence ID" value="XM_014806602.1"/>
</dbReference>
<dbReference type="Proteomes" id="UP000695022">
    <property type="component" value="Unplaced"/>
</dbReference>
<keyword evidence="3 5" id="KW-1133">Transmembrane helix</keyword>
<comment type="subcellular location">
    <subcellularLocation>
        <location evidence="1">Membrane</location>
        <topology evidence="1">Multi-pass membrane protein</topology>
    </subcellularLocation>
</comment>
<reference evidence="8" key="1">
    <citation type="submission" date="2025-08" db="UniProtKB">
        <authorList>
            <consortium name="RefSeq"/>
        </authorList>
    </citation>
    <scope>IDENTIFICATION</scope>
</reference>
<evidence type="ECO:0000256" key="1">
    <source>
        <dbReference type="ARBA" id="ARBA00004141"/>
    </source>
</evidence>
<feature type="transmembrane region" description="Helical" evidence="5">
    <location>
        <begin position="83"/>
        <end position="103"/>
    </location>
</feature>
<dbReference type="PROSITE" id="PS50011">
    <property type="entry name" value="PROTEIN_KINASE_DOM"/>
    <property type="match status" value="1"/>
</dbReference>
<evidence type="ECO:0000256" key="2">
    <source>
        <dbReference type="ARBA" id="ARBA00022692"/>
    </source>
</evidence>
<organism evidence="7 8">
    <name type="scientific">Priapulus caudatus</name>
    <name type="common">Priapulid worm</name>
    <dbReference type="NCBI Taxonomy" id="37621"/>
    <lineage>
        <taxon>Eukaryota</taxon>
        <taxon>Metazoa</taxon>
        <taxon>Ecdysozoa</taxon>
        <taxon>Scalidophora</taxon>
        <taxon>Priapulida</taxon>
        <taxon>Priapulimorpha</taxon>
        <taxon>Priapulimorphida</taxon>
        <taxon>Priapulidae</taxon>
        <taxon>Priapulus</taxon>
    </lineage>
</organism>
<dbReference type="InterPro" id="IPR007237">
    <property type="entry name" value="CD20-like"/>
</dbReference>
<proteinExistence type="predicted"/>
<evidence type="ECO:0000313" key="7">
    <source>
        <dbReference type="Proteomes" id="UP000695022"/>
    </source>
</evidence>
<dbReference type="Gene3D" id="1.10.510.10">
    <property type="entry name" value="Transferase(Phosphotransferase) domain 1"/>
    <property type="match status" value="1"/>
</dbReference>
<evidence type="ECO:0000256" key="5">
    <source>
        <dbReference type="SAM" id="Phobius"/>
    </source>
</evidence>
<keyword evidence="2 5" id="KW-0812">Transmembrane</keyword>
<accession>A0ABM1DQ67</accession>
<dbReference type="InterPro" id="IPR000719">
    <property type="entry name" value="Prot_kinase_dom"/>
</dbReference>
<feature type="transmembrane region" description="Helical" evidence="5">
    <location>
        <begin position="47"/>
        <end position="71"/>
    </location>
</feature>
<evidence type="ECO:0000256" key="3">
    <source>
        <dbReference type="ARBA" id="ARBA00022989"/>
    </source>
</evidence>
<dbReference type="SUPFAM" id="SSF56112">
    <property type="entry name" value="Protein kinase-like (PK-like)"/>
    <property type="match status" value="1"/>
</dbReference>
<keyword evidence="4 5" id="KW-0472">Membrane</keyword>
<dbReference type="PRINTS" id="PR00109">
    <property type="entry name" value="TYRKINASE"/>
</dbReference>
<name>A0ABM1DQ67_PRICU</name>
<dbReference type="PANTHER" id="PTHR24416:SF621">
    <property type="entry name" value="TYROSINE KINASE RECEPTOR CAD96CA"/>
    <property type="match status" value="1"/>
</dbReference>
<protein>
    <submittedName>
        <fullName evidence="8">Proto-oncogene tyrosine-protein kinase receptor Ret-like</fullName>
    </submittedName>
</protein>
<dbReference type="CDD" id="cd00192">
    <property type="entry name" value="PTKc"/>
    <property type="match status" value="1"/>
</dbReference>
<gene>
    <name evidence="8" type="primary">LOC106805120</name>
</gene>
<dbReference type="Pfam" id="PF07714">
    <property type="entry name" value="PK_Tyr_Ser-Thr"/>
    <property type="match status" value="1"/>
</dbReference>
<keyword evidence="7" id="KW-1185">Reference proteome</keyword>
<dbReference type="PANTHER" id="PTHR24416">
    <property type="entry name" value="TYROSINE-PROTEIN KINASE RECEPTOR"/>
    <property type="match status" value="1"/>
</dbReference>
<dbReference type="GeneID" id="106805120"/>
<evidence type="ECO:0000313" key="8">
    <source>
        <dbReference type="RefSeq" id="XP_014662088.1"/>
    </source>
</evidence>
<dbReference type="InterPro" id="IPR001245">
    <property type="entry name" value="Ser-Thr/Tyr_kinase_cat_dom"/>
</dbReference>
<evidence type="ECO:0000259" key="6">
    <source>
        <dbReference type="PROSITE" id="PS50011"/>
    </source>
</evidence>
<sequence length="624" mass="69299">MEKAVVPATKMLHLNTTDDQLPVEVRNAMHPLTRTPPQVRRIGRVTLALAVVQIVLGLLAIILESVALWIYTRFSYQIDYAPLGTGVWCGLFFVVAGLIGVITARNETKCRVISFMVLSIIAACFAAILIIISGINIGVIGRRCYGIDPTISYVEESPNDRYDYDYGANTPRTPSRTVIRNPAYSQCEADHGKVRNLTTATLLFGLAEMIVAIWCSALCCKVACCGSRGNESGQEIVVYQPRAATKQPTAPPDVAPFSGSIAMNQNIRTEITCDLPYYSTIGPAQTSPVTIVVENHPPPLPRRPHQAIDSMQVLLIERICEGSTSEVHKATVHDLHGRGERTLVAVKCVARNKLTGEFDQRVRNQVEQEIRILQEVPPHDNIMTLLAYADDPTRGPLLITEYMEHGDLKSLLQISSDIEDTYLNMTGITMQQVMAFAFDIAKGCEHLASFKYLNRDLSARSVLVNANMTCKLTNFGSAREVIEYRKKVKKSGIRIPVRWMAPESLQFNTYTVEGDVWSYGVLLWELLTLGATPYPECQTAAEAIEAINSGQLMEKPLGCTDDLYALMRGCWVHKPEKRLTFTKMRGKVEGLLGSFTGYTQLANTLTREMSLDPHVDIKNIEELL</sequence>
<dbReference type="Pfam" id="PF04103">
    <property type="entry name" value="CD20"/>
    <property type="match status" value="1"/>
</dbReference>